<evidence type="ECO:0000256" key="1">
    <source>
        <dbReference type="SAM" id="Phobius"/>
    </source>
</evidence>
<reference evidence="2" key="2">
    <citation type="journal article" date="2021" name="PeerJ">
        <title>Extensive microbial diversity within the chicken gut microbiome revealed by metagenomics and culture.</title>
        <authorList>
            <person name="Gilroy R."/>
            <person name="Ravi A."/>
            <person name="Getino M."/>
            <person name="Pursley I."/>
            <person name="Horton D.L."/>
            <person name="Alikhan N.F."/>
            <person name="Baker D."/>
            <person name="Gharbi K."/>
            <person name="Hall N."/>
            <person name="Watson M."/>
            <person name="Adriaenssens E.M."/>
            <person name="Foster-Nyarko E."/>
            <person name="Jarju S."/>
            <person name="Secka A."/>
            <person name="Antonio M."/>
            <person name="Oren A."/>
            <person name="Chaudhuri R.R."/>
            <person name="La Ragione R."/>
            <person name="Hildebrand F."/>
            <person name="Pallen M.J."/>
        </authorList>
    </citation>
    <scope>NUCLEOTIDE SEQUENCE</scope>
    <source>
        <strain evidence="2">CHK192-2623</strain>
    </source>
</reference>
<sequence>MTEKRADYRKKQQKEKVSKIFDNFKRLKRDRHQTDASDQKVEVQDSSKFESREDLANRALKEKLEDKVDRLKKRLNYAILIVVVLLVIVLFALFKL</sequence>
<dbReference type="Proteomes" id="UP000732527">
    <property type="component" value="Unassembled WGS sequence"/>
</dbReference>
<reference evidence="3 4" key="1">
    <citation type="submission" date="2017-05" db="EMBL/GenBank/DDBJ databases">
        <title>Lactobacillus johnsonii from commercial turkeys.</title>
        <authorList>
            <person name="Johnson T.J."/>
            <person name="Youmans B."/>
        </authorList>
    </citation>
    <scope>NUCLEOTIDE SEQUENCE [LARGE SCALE GENOMIC DNA]</scope>
    <source>
        <strain evidence="3 4">UMNLJ114</strain>
    </source>
</reference>
<evidence type="ECO:0000313" key="4">
    <source>
        <dbReference type="Proteomes" id="UP000216008"/>
    </source>
</evidence>
<gene>
    <name evidence="3" type="ORF">A3Q24_07185</name>
    <name evidence="2" type="ORF">K8V69_06850</name>
</gene>
<keyword evidence="1" id="KW-0812">Transmembrane</keyword>
<dbReference type="Proteomes" id="UP000216008">
    <property type="component" value="Unassembled WGS sequence"/>
</dbReference>
<organism evidence="3 4">
    <name type="scientific">Lactobacillus johnsonii</name>
    <dbReference type="NCBI Taxonomy" id="33959"/>
    <lineage>
        <taxon>Bacteria</taxon>
        <taxon>Bacillati</taxon>
        <taxon>Bacillota</taxon>
        <taxon>Bacilli</taxon>
        <taxon>Lactobacillales</taxon>
        <taxon>Lactobacillaceae</taxon>
        <taxon>Lactobacillus</taxon>
    </lineage>
</organism>
<evidence type="ECO:0000313" key="3">
    <source>
        <dbReference type="EMBL" id="PAB54808.1"/>
    </source>
</evidence>
<protein>
    <submittedName>
        <fullName evidence="3">Uncharacterized protein</fullName>
    </submittedName>
</protein>
<keyword evidence="1" id="KW-1133">Transmembrane helix</keyword>
<name>A0A267M7B7_LACJH</name>
<dbReference type="EMBL" id="DYYQ01000044">
    <property type="protein sequence ID" value="HJE49878.1"/>
    <property type="molecule type" value="Genomic_DNA"/>
</dbReference>
<dbReference type="AlphaFoldDB" id="A0A267M7B7"/>
<accession>A0A267M7B7</accession>
<feature type="transmembrane region" description="Helical" evidence="1">
    <location>
        <begin position="75"/>
        <end position="94"/>
    </location>
</feature>
<reference evidence="2" key="3">
    <citation type="submission" date="2021-09" db="EMBL/GenBank/DDBJ databases">
        <authorList>
            <person name="Gilroy R."/>
        </authorList>
    </citation>
    <scope>NUCLEOTIDE SEQUENCE</scope>
    <source>
        <strain evidence="2">CHK192-2623</strain>
    </source>
</reference>
<dbReference type="RefSeq" id="WP_095076889.1">
    <property type="nucleotide sequence ID" value="NZ_CP039261.1"/>
</dbReference>
<dbReference type="EMBL" id="NIBD01000033">
    <property type="protein sequence ID" value="PAB54808.1"/>
    <property type="molecule type" value="Genomic_DNA"/>
</dbReference>
<evidence type="ECO:0000313" key="2">
    <source>
        <dbReference type="EMBL" id="HJE49878.1"/>
    </source>
</evidence>
<comment type="caution">
    <text evidence="3">The sequence shown here is derived from an EMBL/GenBank/DDBJ whole genome shotgun (WGS) entry which is preliminary data.</text>
</comment>
<proteinExistence type="predicted"/>
<keyword evidence="1" id="KW-0472">Membrane</keyword>